<reference evidence="3" key="2">
    <citation type="journal article" date="2013" name="Biotechnol. Biofuels">
        <title>Mining for hemicellulases in the fungus-growing termite Pseudacanthotermes militaris using functional metagenomics.</title>
        <authorList>
            <person name="Bastien G."/>
            <person name="Arnal G."/>
            <person name="Bozonnet S."/>
            <person name="Laguerre S."/>
            <person name="Ferreira F."/>
            <person name="Faure R."/>
            <person name="Henrissat B."/>
            <person name="Lefevre F."/>
            <person name="Robe P."/>
            <person name="Bouchez O."/>
            <person name="Noirot C."/>
            <person name="Dumon C."/>
            <person name="O'Donohue M."/>
        </authorList>
    </citation>
    <scope>NUCLEOTIDE SEQUENCE</scope>
</reference>
<evidence type="ECO:0000256" key="1">
    <source>
        <dbReference type="SAM" id="MobiDB-lite"/>
    </source>
</evidence>
<feature type="compositionally biased region" description="Low complexity" evidence="1">
    <location>
        <begin position="1"/>
        <end position="24"/>
    </location>
</feature>
<dbReference type="InterPro" id="IPR011048">
    <property type="entry name" value="Haem_d1_sf"/>
</dbReference>
<dbReference type="SUPFAM" id="SSF51004">
    <property type="entry name" value="C-terminal (heme d1) domain of cytochrome cd1-nitrite reductase"/>
    <property type="match status" value="1"/>
</dbReference>
<feature type="compositionally biased region" description="Low complexity" evidence="1">
    <location>
        <begin position="487"/>
        <end position="532"/>
    </location>
</feature>
<feature type="region of interest" description="Disordered" evidence="1">
    <location>
        <begin position="1"/>
        <end position="103"/>
    </location>
</feature>
<feature type="compositionally biased region" description="Basic residues" evidence="1">
    <location>
        <begin position="89"/>
        <end position="103"/>
    </location>
</feature>
<dbReference type="InterPro" id="IPR043765">
    <property type="entry name" value="DUF5711"/>
</dbReference>
<feature type="compositionally biased region" description="Low complexity" evidence="1">
    <location>
        <begin position="66"/>
        <end position="86"/>
    </location>
</feature>
<evidence type="ECO:0000256" key="2">
    <source>
        <dbReference type="SAM" id="Phobius"/>
    </source>
</evidence>
<dbReference type="EMBL" id="HF548275">
    <property type="protein sequence ID" value="CCO20941.1"/>
    <property type="molecule type" value="Genomic_DNA"/>
</dbReference>
<accession>S0DG44</accession>
<name>S0DG44_9ZZZZ</name>
<reference evidence="3" key="1">
    <citation type="submission" date="2012-10" db="EMBL/GenBank/DDBJ databases">
        <authorList>
            <person name="Sandrine L."/>
        </authorList>
    </citation>
    <scope>NUCLEOTIDE SEQUENCE</scope>
</reference>
<sequence>MVPGAAPAAASDAGSASPAAAKAKSGGKKKGKSGLFGNQRKNKGLAAMPLPGDKPASKPATGHSGAPAQAKPAPADDLPPNAIPLPTAKAKKKKRGLSPVRRKRRRRRIQVAVLVVLVALGVLVYQTGAYLRAMNGLAEWWENISISSHPGDGFPMPLSVTGFVRAQEMPGNGFAALGKQDMVIVSSTGAELRRIQHSYLSPGVSAGATKVVVFSRGGREYTIEGRSETIAKHNTTQDIAFAQMSRGGYLALATTSRFSSKLIIMDGSYNNMDPLLTYNIVSGETPFMAAFLSDDRNLVLACTANSGGVMGTTFYLLRTGTDSVVGSFRVDGAVPLRLEYLAGNRILAVFDSFTALYDQNGAEVARYDYAGRSLYASDTLDGRVALVFGSAAQDTVHAVLLDGRLDQQFDLSLPSGGIARALLCADGLYLLAGQEVLALDWNGAVAARLALEYKPLALVRGGKPLAVTAGRVQDLTPLFHPEDTSDESVSASQSLSESDAPSSTSTPASVPDSTPESTPDPAPTSTSTENPE</sequence>
<keyword evidence="2" id="KW-0812">Transmembrane</keyword>
<dbReference type="AlphaFoldDB" id="S0DG44"/>
<keyword evidence="2" id="KW-1133">Transmembrane helix</keyword>
<feature type="transmembrane region" description="Helical" evidence="2">
    <location>
        <begin position="111"/>
        <end position="131"/>
    </location>
</feature>
<gene>
    <name evidence="3" type="ORF">BN138_129</name>
</gene>
<evidence type="ECO:0000313" key="3">
    <source>
        <dbReference type="EMBL" id="CCO20941.1"/>
    </source>
</evidence>
<organism evidence="3">
    <name type="scientific">termite gut metagenome</name>
    <dbReference type="NCBI Taxonomy" id="433724"/>
    <lineage>
        <taxon>unclassified sequences</taxon>
        <taxon>metagenomes</taxon>
        <taxon>organismal metagenomes</taxon>
    </lineage>
</organism>
<feature type="region of interest" description="Disordered" evidence="1">
    <location>
        <begin position="477"/>
        <end position="532"/>
    </location>
</feature>
<proteinExistence type="predicted"/>
<dbReference type="Pfam" id="PF18975">
    <property type="entry name" value="DUF5711"/>
    <property type="match status" value="1"/>
</dbReference>
<keyword evidence="2" id="KW-0472">Membrane</keyword>
<protein>
    <submittedName>
        <fullName evidence="3">Uncharacterized protein</fullName>
    </submittedName>
</protein>